<keyword evidence="1" id="KW-0472">Membrane</keyword>
<dbReference type="Proteomes" id="UP000260814">
    <property type="component" value="Unassembled WGS sequence"/>
</dbReference>
<comment type="caution">
    <text evidence="3">The sequence shown here is derived from an EMBL/GenBank/DDBJ whole genome shotgun (WGS) entry which is preliminary data.</text>
</comment>
<proteinExistence type="predicted"/>
<protein>
    <recommendedName>
        <fullName evidence="2">Abortive infection protein-like C-terminal domain-containing protein</fullName>
    </recommendedName>
</protein>
<evidence type="ECO:0000256" key="1">
    <source>
        <dbReference type="SAM" id="Phobius"/>
    </source>
</evidence>
<organism evidence="3 4">
    <name type="scientific">Phocaeicola plebeius</name>
    <dbReference type="NCBI Taxonomy" id="310297"/>
    <lineage>
        <taxon>Bacteria</taxon>
        <taxon>Pseudomonadati</taxon>
        <taxon>Bacteroidota</taxon>
        <taxon>Bacteroidia</taxon>
        <taxon>Bacteroidales</taxon>
        <taxon>Bacteroidaceae</taxon>
        <taxon>Phocaeicola</taxon>
    </lineage>
</organism>
<keyword evidence="1" id="KW-1133">Transmembrane helix</keyword>
<dbReference type="EMBL" id="QSTW01000017">
    <property type="protein sequence ID" value="RGM88717.1"/>
    <property type="molecule type" value="Genomic_DNA"/>
</dbReference>
<accession>A0A3E4Z615</accession>
<feature type="transmembrane region" description="Helical" evidence="1">
    <location>
        <begin position="219"/>
        <end position="239"/>
    </location>
</feature>
<dbReference type="AlphaFoldDB" id="A0A3E4Z615"/>
<feature type="domain" description="Abortive infection protein-like C-terminal" evidence="2">
    <location>
        <begin position="158"/>
        <end position="234"/>
    </location>
</feature>
<evidence type="ECO:0000313" key="3">
    <source>
        <dbReference type="EMBL" id="RGM88717.1"/>
    </source>
</evidence>
<evidence type="ECO:0000259" key="2">
    <source>
        <dbReference type="Pfam" id="PF14355"/>
    </source>
</evidence>
<dbReference type="RefSeq" id="WP_117702386.1">
    <property type="nucleotide sequence ID" value="NZ_QSTW01000017.1"/>
</dbReference>
<evidence type="ECO:0000313" key="4">
    <source>
        <dbReference type="Proteomes" id="UP000260814"/>
    </source>
</evidence>
<gene>
    <name evidence="3" type="ORF">DXB87_12215</name>
</gene>
<sequence>MDKISPKYQMKIVQNINDKLYELFKSYDDVEAYIEKWREVYDDFGNANFYIQYKDEERKKIDSKKTLHQVDGETLLKIAIDLGLETPDFIPSVPTFKNELKSSYETAAQTFDKAFCNVEKDPNLAIGLANSALESILKEILKDERLQIQYDSRDTLSKLIKNICKAFRLDNGDSLPQEVQTIAKSLIACSNAIEDLRSTKTEMHGKTQDDFIIKDPMCAYFVVNAVSTVGLFLLNYYMGKYPRQVNNARYEFEPDDDLPFSDTNV</sequence>
<keyword evidence="1" id="KW-0812">Transmembrane</keyword>
<dbReference type="InterPro" id="IPR026001">
    <property type="entry name" value="Abi-like_C"/>
</dbReference>
<reference evidence="3 4" key="1">
    <citation type="submission" date="2018-08" db="EMBL/GenBank/DDBJ databases">
        <title>A genome reference for cultivated species of the human gut microbiota.</title>
        <authorList>
            <person name="Zou Y."/>
            <person name="Xue W."/>
            <person name="Luo G."/>
        </authorList>
    </citation>
    <scope>NUCLEOTIDE SEQUENCE [LARGE SCALE GENOMIC DNA]</scope>
    <source>
        <strain evidence="3 4">OM06-2</strain>
    </source>
</reference>
<dbReference type="Pfam" id="PF14355">
    <property type="entry name" value="Abi_C"/>
    <property type="match status" value="1"/>
</dbReference>
<name>A0A3E4Z615_9BACT</name>